<proteinExistence type="predicted"/>
<feature type="compositionally biased region" description="Polar residues" evidence="2">
    <location>
        <begin position="832"/>
        <end position="842"/>
    </location>
</feature>
<feature type="compositionally biased region" description="Basic residues" evidence="2">
    <location>
        <begin position="843"/>
        <end position="853"/>
    </location>
</feature>
<dbReference type="InterPro" id="IPR013103">
    <property type="entry name" value="RVT_2"/>
</dbReference>
<feature type="coiled-coil region" evidence="1">
    <location>
        <begin position="27"/>
        <end position="54"/>
    </location>
</feature>
<dbReference type="Pfam" id="PF07727">
    <property type="entry name" value="RVT_2"/>
    <property type="match status" value="1"/>
</dbReference>
<comment type="caution">
    <text evidence="4">The sequence shown here is derived from an EMBL/GenBank/DDBJ whole genome shotgun (WGS) entry which is preliminary data.</text>
</comment>
<dbReference type="PANTHER" id="PTHR11439">
    <property type="entry name" value="GAG-POL-RELATED RETROTRANSPOSON"/>
    <property type="match status" value="1"/>
</dbReference>
<dbReference type="AlphaFoldDB" id="A0A6L2NRD6"/>
<dbReference type="CDD" id="cd09272">
    <property type="entry name" value="RNase_HI_RT_Ty1"/>
    <property type="match status" value="1"/>
</dbReference>
<feature type="domain" description="Reverse transcriptase Ty1/copia-type" evidence="3">
    <location>
        <begin position="443"/>
        <end position="577"/>
    </location>
</feature>
<evidence type="ECO:0000256" key="2">
    <source>
        <dbReference type="SAM" id="MobiDB-lite"/>
    </source>
</evidence>
<name>A0A6L2NRD6_TANCI</name>
<dbReference type="EMBL" id="BKCJ010009648">
    <property type="protein sequence ID" value="GEU87969.1"/>
    <property type="molecule type" value="Genomic_DNA"/>
</dbReference>
<evidence type="ECO:0000256" key="1">
    <source>
        <dbReference type="SAM" id="Coils"/>
    </source>
</evidence>
<sequence>MVQRYATQRNLLKKQYEKFTALSSKMLDQTFDMLQKLVSQLELLQEKLSQEDVNQKLLRNLSPEWNTHAVVWRNKADLDTMSMDDLYNNLKLINAQAVDTTHGVSTANIQVNAADIDNLSDDAICAFFASQPNTYQLNTGRKLTVNGNETVGFDKSKTECYNHHKKGYFAKEYRAPRNQDNKNKESFRRSIPMETSTSIALVSCDECQIDNCKKGLGYESYNVVPPPHTRKFMPSTPDLPSTSLDDFVNKHAVENYKAKSSKEVSKVVRKNDDVLIIEEWVSDDEKENVSQPKIEIKTVIEITPNVVGSGPNWLFDIDALTRKVNYEPVVKGTQSNGFVDLPFSQDPKISHGNGFKPSSDDGKKVNEDPRKESECKDQEKEDSVNSTKNYNIVSSTVNSAGTNKVNVVGTNISIELPDDLEMPTLEDFSIFNFLNDCAEADMNKLVDLPHRKRAIGSKWVFKNKMDERGIVIRNKVRLVAQGYTQEEGIDYDEVFAHVAKIEATRLFLAYASFKDFVVYQMDVKSDFLYGKIEEEVYVYQPLGFEDLKFLDRVYKVEKALYGLHQASRAWFFEYAVIGYKESFVPTRKINTVKPMLDKEGFWFLAGYLSRTTHTGKISDRTLKTKFIWLGDNLLCFHGFIDKDLINLVIPNVRRYLKGKLKLGLWYPKDSLFDLVAYTDSDYAGASLDKNSTTGGCQFLGCRLISWQCKKQTLVANSITEAEYVVALSYCGQVLWIQNQLLDYGKVQLHALVDGKKIIVTESSVRRDLELADEEGIDCLSNSTIFEQLTLMGVGKGFSGNVTPLFPIMVVQNQTQMGEGSSIPTDLHHTPTFIESPTQPQKTQKTRKPNRKNTKVSQPSGFTEIVTDEAVHKELGDRLGRIDAIDVDEDITLVSAHDEVNVAEEELVEVINTAKLIVDVAQVSVVGDQEVSAASVPVSAATITISIAKPTTATKTIIDEITLALKKKGIIIQELGKSITTIFSSQQSKDKGKGKEILIEEPKPKKRKVKIRLDEEVFAKLQAEFDEEEILASKRAEKEQEANIPLINIWDDIQAKMDDDHQLAQRLQA</sequence>
<evidence type="ECO:0000259" key="3">
    <source>
        <dbReference type="Pfam" id="PF07727"/>
    </source>
</evidence>
<feature type="compositionally biased region" description="Basic and acidic residues" evidence="2">
    <location>
        <begin position="358"/>
        <end position="383"/>
    </location>
</feature>
<keyword evidence="1" id="KW-0175">Coiled coil</keyword>
<reference evidence="4" key="1">
    <citation type="journal article" date="2019" name="Sci. Rep.">
        <title>Draft genome of Tanacetum cinerariifolium, the natural source of mosquito coil.</title>
        <authorList>
            <person name="Yamashiro T."/>
            <person name="Shiraishi A."/>
            <person name="Satake H."/>
            <person name="Nakayama K."/>
        </authorList>
    </citation>
    <scope>NUCLEOTIDE SEQUENCE</scope>
</reference>
<feature type="region of interest" description="Disordered" evidence="2">
    <location>
        <begin position="818"/>
        <end position="859"/>
    </location>
</feature>
<dbReference type="PANTHER" id="PTHR11439:SF495">
    <property type="entry name" value="REVERSE TRANSCRIPTASE, RNA-DEPENDENT DNA POLYMERASE-RELATED"/>
    <property type="match status" value="1"/>
</dbReference>
<accession>A0A6L2NRD6</accession>
<feature type="region of interest" description="Disordered" evidence="2">
    <location>
        <begin position="341"/>
        <end position="388"/>
    </location>
</feature>
<gene>
    <name evidence="4" type="ORF">Tci_059947</name>
</gene>
<organism evidence="4">
    <name type="scientific">Tanacetum cinerariifolium</name>
    <name type="common">Dalmatian daisy</name>
    <name type="synonym">Chrysanthemum cinerariifolium</name>
    <dbReference type="NCBI Taxonomy" id="118510"/>
    <lineage>
        <taxon>Eukaryota</taxon>
        <taxon>Viridiplantae</taxon>
        <taxon>Streptophyta</taxon>
        <taxon>Embryophyta</taxon>
        <taxon>Tracheophyta</taxon>
        <taxon>Spermatophyta</taxon>
        <taxon>Magnoliopsida</taxon>
        <taxon>eudicotyledons</taxon>
        <taxon>Gunneridae</taxon>
        <taxon>Pentapetalae</taxon>
        <taxon>asterids</taxon>
        <taxon>campanulids</taxon>
        <taxon>Asterales</taxon>
        <taxon>Asteraceae</taxon>
        <taxon>Asteroideae</taxon>
        <taxon>Anthemideae</taxon>
        <taxon>Anthemidinae</taxon>
        <taxon>Tanacetum</taxon>
    </lineage>
</organism>
<dbReference type="Pfam" id="PF14223">
    <property type="entry name" value="Retrotran_gag_2"/>
    <property type="match status" value="1"/>
</dbReference>
<evidence type="ECO:0000313" key="4">
    <source>
        <dbReference type="EMBL" id="GEU87969.1"/>
    </source>
</evidence>
<protein>
    <submittedName>
        <fullName evidence="4">Retrovirus-related Pol polyprotein from transposon TNT 1-94</fullName>
    </submittedName>
</protein>